<keyword evidence="2" id="KW-1185">Reference proteome</keyword>
<name>A0A8S3XJS3_PARAO</name>
<organism evidence="1 2">
    <name type="scientific">Parnassius apollo</name>
    <name type="common">Apollo butterfly</name>
    <name type="synonym">Papilio apollo</name>
    <dbReference type="NCBI Taxonomy" id="110799"/>
    <lineage>
        <taxon>Eukaryota</taxon>
        <taxon>Metazoa</taxon>
        <taxon>Ecdysozoa</taxon>
        <taxon>Arthropoda</taxon>
        <taxon>Hexapoda</taxon>
        <taxon>Insecta</taxon>
        <taxon>Pterygota</taxon>
        <taxon>Neoptera</taxon>
        <taxon>Endopterygota</taxon>
        <taxon>Lepidoptera</taxon>
        <taxon>Glossata</taxon>
        <taxon>Ditrysia</taxon>
        <taxon>Papilionoidea</taxon>
        <taxon>Papilionidae</taxon>
        <taxon>Parnassiinae</taxon>
        <taxon>Parnassini</taxon>
        <taxon>Parnassius</taxon>
        <taxon>Parnassius</taxon>
    </lineage>
</organism>
<protein>
    <submittedName>
        <fullName evidence="1">(apollo) hypothetical protein</fullName>
    </submittedName>
</protein>
<evidence type="ECO:0000313" key="2">
    <source>
        <dbReference type="Proteomes" id="UP000691718"/>
    </source>
</evidence>
<gene>
    <name evidence="1" type="ORF">PAPOLLO_LOCUS18900</name>
</gene>
<dbReference type="Proteomes" id="UP000691718">
    <property type="component" value="Unassembled WGS sequence"/>
</dbReference>
<dbReference type="EMBL" id="CAJQZP010001196">
    <property type="protein sequence ID" value="CAG5027841.1"/>
    <property type="molecule type" value="Genomic_DNA"/>
</dbReference>
<sequence>MRCYIFGLSIACGVLHRWRLPIAGPAKTLRHQASWWVCDGCERPLGGRAAPCARLAVRMQSRPAPASHESWRPPGSGLFHVLLVTILHLMGVSQREILRPSTVS</sequence>
<dbReference type="AlphaFoldDB" id="A0A8S3XJS3"/>
<reference evidence="1" key="1">
    <citation type="submission" date="2021-04" db="EMBL/GenBank/DDBJ databases">
        <authorList>
            <person name="Tunstrom K."/>
        </authorList>
    </citation>
    <scope>NUCLEOTIDE SEQUENCE</scope>
</reference>
<evidence type="ECO:0000313" key="1">
    <source>
        <dbReference type="EMBL" id="CAG5027841.1"/>
    </source>
</evidence>
<proteinExistence type="predicted"/>
<accession>A0A8S3XJS3</accession>
<comment type="caution">
    <text evidence="1">The sequence shown here is derived from an EMBL/GenBank/DDBJ whole genome shotgun (WGS) entry which is preliminary data.</text>
</comment>